<dbReference type="Proteomes" id="UP000196536">
    <property type="component" value="Unassembled WGS sequence"/>
</dbReference>
<evidence type="ECO:0000256" key="4">
    <source>
        <dbReference type="HAMAP-Rule" id="MF_00636"/>
    </source>
</evidence>
<dbReference type="GO" id="GO:0005524">
    <property type="term" value="F:ATP binding"/>
    <property type="evidence" value="ECO:0007669"/>
    <property type="project" value="UniProtKB-UniRule"/>
</dbReference>
<dbReference type="Pfam" id="PF22740">
    <property type="entry name" value="PapZ_C"/>
    <property type="match status" value="1"/>
</dbReference>
<dbReference type="PANTHER" id="PTHR30448:SF0">
    <property type="entry name" value="RNASE ADAPTER PROTEIN RAPZ"/>
    <property type="match status" value="1"/>
</dbReference>
<organism evidence="7 8">
    <name type="scientific">Acinetobacter populi</name>
    <dbReference type="NCBI Taxonomy" id="1582270"/>
    <lineage>
        <taxon>Bacteria</taxon>
        <taxon>Pseudomonadati</taxon>
        <taxon>Pseudomonadota</taxon>
        <taxon>Gammaproteobacteria</taxon>
        <taxon>Moraxellales</taxon>
        <taxon>Moraxellaceae</taxon>
        <taxon>Acinetobacter</taxon>
    </lineage>
</organism>
<dbReference type="EMBL" id="NEXX01000008">
    <property type="protein sequence ID" value="OUY05565.1"/>
    <property type="molecule type" value="Genomic_DNA"/>
</dbReference>
<gene>
    <name evidence="7" type="ORF">CAP51_16610</name>
</gene>
<dbReference type="PIRSF" id="PIRSF005052">
    <property type="entry name" value="P-loopkin"/>
    <property type="match status" value="1"/>
</dbReference>
<accession>A0A1Z9YTL6</accession>
<evidence type="ECO:0000313" key="7">
    <source>
        <dbReference type="EMBL" id="OUY05565.1"/>
    </source>
</evidence>
<evidence type="ECO:0000313" key="8">
    <source>
        <dbReference type="Proteomes" id="UP000196536"/>
    </source>
</evidence>
<dbReference type="SUPFAM" id="SSF52540">
    <property type="entry name" value="P-loop containing nucleoside triphosphate hydrolases"/>
    <property type="match status" value="1"/>
</dbReference>
<dbReference type="Gene3D" id="3.40.50.300">
    <property type="entry name" value="P-loop containing nucleotide triphosphate hydrolases"/>
    <property type="match status" value="1"/>
</dbReference>
<feature type="domain" description="RapZ-like N-terminal" evidence="5">
    <location>
        <begin position="3"/>
        <end position="155"/>
    </location>
</feature>
<dbReference type="AlphaFoldDB" id="A0A1Z9YTL6"/>
<dbReference type="InterPro" id="IPR053930">
    <property type="entry name" value="RapZ-like_N"/>
</dbReference>
<dbReference type="PANTHER" id="PTHR30448">
    <property type="entry name" value="RNASE ADAPTER PROTEIN RAPZ"/>
    <property type="match status" value="1"/>
</dbReference>
<feature type="binding site" evidence="4">
    <location>
        <begin position="59"/>
        <end position="62"/>
    </location>
    <ligand>
        <name>GTP</name>
        <dbReference type="ChEBI" id="CHEBI:37565"/>
    </ligand>
</feature>
<feature type="binding site" evidence="4">
    <location>
        <begin position="9"/>
        <end position="16"/>
    </location>
    <ligand>
        <name>ATP</name>
        <dbReference type="ChEBI" id="CHEBI:30616"/>
    </ligand>
</feature>
<proteinExistence type="inferred from homology"/>
<dbReference type="NCBIfam" id="NF003828">
    <property type="entry name" value="PRK05416.1"/>
    <property type="match status" value="1"/>
</dbReference>
<dbReference type="Pfam" id="PF03668">
    <property type="entry name" value="RapZ-like_N"/>
    <property type="match status" value="1"/>
</dbReference>
<name>A0A1Z9YTL6_9GAMM</name>
<evidence type="ECO:0000259" key="5">
    <source>
        <dbReference type="Pfam" id="PF03668"/>
    </source>
</evidence>
<keyword evidence="1 4" id="KW-0547">Nucleotide-binding</keyword>
<keyword evidence="8" id="KW-1185">Reference proteome</keyword>
<evidence type="ECO:0000256" key="3">
    <source>
        <dbReference type="ARBA" id="ARBA00023134"/>
    </source>
</evidence>
<dbReference type="RefSeq" id="WP_087621881.1">
    <property type="nucleotide sequence ID" value="NZ_JAKVJF010000011.1"/>
</dbReference>
<evidence type="ECO:0000259" key="6">
    <source>
        <dbReference type="Pfam" id="PF22740"/>
    </source>
</evidence>
<dbReference type="InterPro" id="IPR027417">
    <property type="entry name" value="P-loop_NTPase"/>
</dbReference>
<dbReference type="InterPro" id="IPR053931">
    <property type="entry name" value="RapZ_C"/>
</dbReference>
<evidence type="ECO:0000256" key="2">
    <source>
        <dbReference type="ARBA" id="ARBA00022840"/>
    </source>
</evidence>
<dbReference type="GO" id="GO:0005525">
    <property type="term" value="F:GTP binding"/>
    <property type="evidence" value="ECO:0007669"/>
    <property type="project" value="UniProtKB-UniRule"/>
</dbReference>
<dbReference type="HAMAP" id="MF_00636">
    <property type="entry name" value="RapZ_like"/>
    <property type="match status" value="1"/>
</dbReference>
<feature type="domain" description="RapZ C-terminal" evidence="6">
    <location>
        <begin position="162"/>
        <end position="280"/>
    </location>
</feature>
<comment type="caution">
    <text evidence="7">The sequence shown here is derived from an EMBL/GenBank/DDBJ whole genome shotgun (WGS) entry which is preliminary data.</text>
</comment>
<keyword evidence="3 4" id="KW-0342">GTP-binding</keyword>
<keyword evidence="2 4" id="KW-0067">ATP-binding</keyword>
<reference evidence="7 8" key="1">
    <citation type="submission" date="2017-05" db="EMBL/GenBank/DDBJ databases">
        <title>Acinetobacter populi ANC 5415 (= PBJ7), whole genome shotgun sequencing project.</title>
        <authorList>
            <person name="Nemec A."/>
            <person name="Radolfova-Krizova L."/>
        </authorList>
    </citation>
    <scope>NUCLEOTIDE SEQUENCE [LARGE SCALE GENOMIC DNA]</scope>
    <source>
        <strain evidence="7 8">PBJ7</strain>
    </source>
</reference>
<protein>
    <submittedName>
        <fullName evidence="7">RNase adaptor protein RapZ</fullName>
    </submittedName>
</protein>
<dbReference type="InterPro" id="IPR005337">
    <property type="entry name" value="RapZ-like"/>
</dbReference>
<sequence length="283" mass="32221">MKKILVVAGRSGSGKTSALQVLEDLGFYIIDNLPLVLVPEIVAKLSNDNAMELLALGVDIRSLNIDQVSIDDVLNELERHGAVEVVYLTAREEVLVSRYASSRRPHPLANKYESLTECIRVEEQLLYPVYRRATLTIDTSSKTVHELKHTLSVKLGQGDNLIVILQSFGFKHGIPLDADYVFDLRHLVNPHWINELRRYTGLDPQIKEFLAADAMVNDMYADIYQFVDKWLPVFSQGHRHFVTISLGCTGGQHRSVYFVDRLAEDLKAKWSVQVLHREMKHWS</sequence>
<evidence type="ECO:0000256" key="1">
    <source>
        <dbReference type="ARBA" id="ARBA00022741"/>
    </source>
</evidence>
<dbReference type="OrthoDB" id="9784461at2"/>